<dbReference type="PANTHER" id="PTHR33841:SF1">
    <property type="entry name" value="DNA METHYLTRANSFERASE A"/>
    <property type="match status" value="1"/>
</dbReference>
<evidence type="ECO:0000259" key="7">
    <source>
        <dbReference type="Pfam" id="PF20466"/>
    </source>
</evidence>
<feature type="domain" description="MmeI-like DNA-methyltransferase" evidence="8">
    <location>
        <begin position="353"/>
        <end position="657"/>
    </location>
</feature>
<dbReference type="PANTHER" id="PTHR33841">
    <property type="entry name" value="DNA METHYLTRANSFERASE YEEA-RELATED"/>
    <property type="match status" value="1"/>
</dbReference>
<dbReference type="PRINTS" id="PR00507">
    <property type="entry name" value="N12N6MTFRASE"/>
</dbReference>
<dbReference type="InterPro" id="IPR046816">
    <property type="entry name" value="MmeI_Mtase"/>
</dbReference>
<dbReference type="EMBL" id="CP010802">
    <property type="protein sequence ID" value="ALC15724.1"/>
    <property type="molecule type" value="Genomic_DNA"/>
</dbReference>
<dbReference type="InterPro" id="IPR050953">
    <property type="entry name" value="N4_N6_ade-DNA_methylase"/>
</dbReference>
<feature type="domain" description="MmeI-like target recognition" evidence="7">
    <location>
        <begin position="844"/>
        <end position="901"/>
    </location>
</feature>
<evidence type="ECO:0000256" key="5">
    <source>
        <dbReference type="SAM" id="MobiDB-lite"/>
    </source>
</evidence>
<dbReference type="InterPro" id="IPR002052">
    <property type="entry name" value="DNA_methylase_N6_adenine_CS"/>
</dbReference>
<evidence type="ECO:0000259" key="8">
    <source>
        <dbReference type="Pfam" id="PF20473"/>
    </source>
</evidence>
<evidence type="ECO:0000313" key="10">
    <source>
        <dbReference type="Proteomes" id="UP000057158"/>
    </source>
</evidence>
<evidence type="ECO:0000256" key="4">
    <source>
        <dbReference type="ARBA" id="ARBA00047942"/>
    </source>
</evidence>
<feature type="domain" description="MmeI-like helicase spacer" evidence="6">
    <location>
        <begin position="182"/>
        <end position="253"/>
    </location>
</feature>
<dbReference type="KEGG" id="des:DSOUD_0938"/>
<dbReference type="Pfam" id="PF20473">
    <property type="entry name" value="MmeI_Mtase"/>
    <property type="match status" value="1"/>
</dbReference>
<dbReference type="Gene3D" id="3.40.50.150">
    <property type="entry name" value="Vaccinia Virus protein VP39"/>
    <property type="match status" value="1"/>
</dbReference>
<protein>
    <recommendedName>
        <fullName evidence="1">site-specific DNA-methyltransferase (adenine-specific)</fullName>
        <ecNumber evidence="1">2.1.1.72</ecNumber>
    </recommendedName>
</protein>
<sequence>MTVREFIAKWKASTLKERSASQEHFIDLCRLLAHKTPAEADPTGEHFTFERGASKTGGGEGWADVWKKGFFAWEYKGKHKDLIAAFAQLQRYAIALENPPLLVVSDMETIVIHTNFTNTVQEIHTLALEDLEKPEALQKLRWLLTEPERFRPGITRHMVTERAAQTFAELAQTLRSAGHTSHSVAHFVNKLIFCMFAEDSGLLPGHLFTRMVESIQSRPAQFADRARLLFAAMRHGGEIGFGDVVPWFNGGLFDDDDALPLDAVSVAQLLACAKLDWSDIEPAIFGTLFERGLDPAKRSQLGAHYTDRDSILRIVGPVVIEPLEREWSASKIEISSLLDKGTAPARKKAEGCYRAFLTKLRAMRVLDPACGSGNFLYLSLVELKNLEHRLMLEGEIFGFQRDFHQIGPHNVLGIEINDYAAELARVTVWIGDIQWNMKNGVGYSTDPILKKLDGIACRDALLTRAPSPQPSPARGEGAIQPEALTMDADASPPTSPLNELHGTQAPHGPQAPPPFMGGSVAQAPPPFMGGGWGEGSLWLEAAWPEADCIVGNPPFLGDKKMLAELGEDYVTRLRSRYKGRVPGGADLVTYWFEKARAEVEAGRVQRAGLVATNSIRGGASRRVLERICASGRIFNAWSDEPWINEGAAVRVSLICFAGNGLAESECKSARLDSKPVSAIYADLTGPAERAGFEPGPTCDLTTATALKENESVAFQGPTKGGAFDIPGELARQWLHQPNPHGKSNSEVIKPWANGQAITGRWPDMWIIDFAEWSEDQATLFEAPFAHVLVNIKPDRKFSPEKGMRERYWLFKRSGADMRLAISGLSRYIATPEVAKHRVFVWCPASIASDKNLVVIARNDDTTFGILQSRIHELWALRMGTSLEDRPRYTSSTTFRTFPFPTGLTPNLPASSYAGTPQAEAIATAAQRLVELRDNWLNPPEWVERLPEVVAGYPDRILPKPGCEKDLAKRTLTNLYNLRPQWLQNAHATLDAAVAAAYGWPADLADDEVLGRLLALNRERSG</sequence>
<proteinExistence type="predicted"/>
<evidence type="ECO:0000259" key="6">
    <source>
        <dbReference type="Pfam" id="PF20465"/>
    </source>
</evidence>
<accession>A0A0M5IVH8</accession>
<dbReference type="REBASE" id="125825">
    <property type="entry name" value="DspWTLORF938P"/>
</dbReference>
<organism evidence="9 10">
    <name type="scientific">Desulfuromonas soudanensis</name>
    <dbReference type="NCBI Taxonomy" id="1603606"/>
    <lineage>
        <taxon>Bacteria</taxon>
        <taxon>Pseudomonadati</taxon>
        <taxon>Thermodesulfobacteriota</taxon>
        <taxon>Desulfuromonadia</taxon>
        <taxon>Desulfuromonadales</taxon>
        <taxon>Desulfuromonadaceae</taxon>
        <taxon>Desulfuromonas</taxon>
    </lineage>
</organism>
<dbReference type="SUPFAM" id="SSF53335">
    <property type="entry name" value="S-adenosyl-L-methionine-dependent methyltransferases"/>
    <property type="match status" value="1"/>
</dbReference>
<evidence type="ECO:0000313" key="9">
    <source>
        <dbReference type="EMBL" id="ALC15724.1"/>
    </source>
</evidence>
<dbReference type="RefSeq" id="WP_053549902.1">
    <property type="nucleotide sequence ID" value="NZ_CP010802.1"/>
</dbReference>
<dbReference type="AlphaFoldDB" id="A0A0M5IVH8"/>
<dbReference type="EC" id="2.1.1.72" evidence="1"/>
<dbReference type="Pfam" id="PF20465">
    <property type="entry name" value="MmeI_hel"/>
    <property type="match status" value="1"/>
</dbReference>
<evidence type="ECO:0000256" key="2">
    <source>
        <dbReference type="ARBA" id="ARBA00022603"/>
    </source>
</evidence>
<dbReference type="GO" id="GO:0003676">
    <property type="term" value="F:nucleic acid binding"/>
    <property type="evidence" value="ECO:0007669"/>
    <property type="project" value="InterPro"/>
</dbReference>
<gene>
    <name evidence="9" type="ORF">DSOUD_0938</name>
</gene>
<dbReference type="PROSITE" id="PS00092">
    <property type="entry name" value="N6_MTASE"/>
    <property type="match status" value="1"/>
</dbReference>
<evidence type="ECO:0000256" key="3">
    <source>
        <dbReference type="ARBA" id="ARBA00022679"/>
    </source>
</evidence>
<keyword evidence="2 9" id="KW-0489">Methyltransferase</keyword>
<dbReference type="InterPro" id="IPR046819">
    <property type="entry name" value="MmeI_hel"/>
</dbReference>
<dbReference type="Proteomes" id="UP000057158">
    <property type="component" value="Chromosome"/>
</dbReference>
<dbReference type="STRING" id="1603606.DSOUD_0938"/>
<feature type="region of interest" description="Disordered" evidence="5">
    <location>
        <begin position="486"/>
        <end position="526"/>
    </location>
</feature>
<dbReference type="Pfam" id="PF20466">
    <property type="entry name" value="MmeI_TRD"/>
    <property type="match status" value="1"/>
</dbReference>
<name>A0A0M5IVH8_9BACT</name>
<dbReference type="PATRIC" id="fig|1603606.3.peg.1030"/>
<dbReference type="GO" id="GO:0032259">
    <property type="term" value="P:methylation"/>
    <property type="evidence" value="ECO:0007669"/>
    <property type="project" value="UniProtKB-KW"/>
</dbReference>
<dbReference type="InterPro" id="IPR046820">
    <property type="entry name" value="MmeI_TRD"/>
</dbReference>
<keyword evidence="3 9" id="KW-0808">Transferase</keyword>
<dbReference type="GO" id="GO:0009007">
    <property type="term" value="F:site-specific DNA-methyltransferase (adenine-specific) activity"/>
    <property type="evidence" value="ECO:0007669"/>
    <property type="project" value="UniProtKB-EC"/>
</dbReference>
<keyword evidence="10" id="KW-1185">Reference proteome</keyword>
<comment type="catalytic activity">
    <reaction evidence="4">
        <text>a 2'-deoxyadenosine in DNA + S-adenosyl-L-methionine = an N(6)-methyl-2'-deoxyadenosine in DNA + S-adenosyl-L-homocysteine + H(+)</text>
        <dbReference type="Rhea" id="RHEA:15197"/>
        <dbReference type="Rhea" id="RHEA-COMP:12418"/>
        <dbReference type="Rhea" id="RHEA-COMP:12419"/>
        <dbReference type="ChEBI" id="CHEBI:15378"/>
        <dbReference type="ChEBI" id="CHEBI:57856"/>
        <dbReference type="ChEBI" id="CHEBI:59789"/>
        <dbReference type="ChEBI" id="CHEBI:90615"/>
        <dbReference type="ChEBI" id="CHEBI:90616"/>
        <dbReference type="EC" id="2.1.1.72"/>
    </reaction>
</comment>
<dbReference type="InterPro" id="IPR029063">
    <property type="entry name" value="SAM-dependent_MTases_sf"/>
</dbReference>
<reference evidence="9 10" key="1">
    <citation type="submission" date="2015-07" db="EMBL/GenBank/DDBJ databases">
        <title>Isolation and Genomic Characterization of a Novel Halophilic Metal-Reducing Deltaproteobacterium from the Deep Subsurface.</title>
        <authorList>
            <person name="Badalamenti J.P."/>
            <person name="Summers Z.M."/>
            <person name="Gralnick J.A."/>
            <person name="Bond D.R."/>
        </authorList>
    </citation>
    <scope>NUCLEOTIDE SEQUENCE [LARGE SCALE GENOMIC DNA]</scope>
    <source>
        <strain evidence="9 10">WTL</strain>
    </source>
</reference>
<evidence type="ECO:0000256" key="1">
    <source>
        <dbReference type="ARBA" id="ARBA00011900"/>
    </source>
</evidence>